<accession>A0AAQ3R6X0</accession>
<dbReference type="CDD" id="cd20071">
    <property type="entry name" value="SET_SMYD"/>
    <property type="match status" value="1"/>
</dbReference>
<feature type="domain" description="MYND-type" evidence="6">
    <location>
        <begin position="53"/>
        <end position="103"/>
    </location>
</feature>
<evidence type="ECO:0000313" key="7">
    <source>
        <dbReference type="EMBL" id="WPG97404.1"/>
    </source>
</evidence>
<dbReference type="AlphaFoldDB" id="A0AAQ3R6X0"/>
<dbReference type="Pfam" id="PF00856">
    <property type="entry name" value="SET"/>
    <property type="match status" value="1"/>
</dbReference>
<keyword evidence="2 4" id="KW-0863">Zinc-finger</keyword>
<name>A0AAQ3R6X0_9PEZI</name>
<dbReference type="Proteomes" id="UP001303373">
    <property type="component" value="Chromosome 1"/>
</dbReference>
<dbReference type="PROSITE" id="PS50280">
    <property type="entry name" value="SET"/>
    <property type="match status" value="1"/>
</dbReference>
<proteinExistence type="predicted"/>
<dbReference type="GO" id="GO:0008270">
    <property type="term" value="F:zinc ion binding"/>
    <property type="evidence" value="ECO:0007669"/>
    <property type="project" value="UniProtKB-KW"/>
</dbReference>
<organism evidence="7 8">
    <name type="scientific">Acrodontium crateriforme</name>
    <dbReference type="NCBI Taxonomy" id="150365"/>
    <lineage>
        <taxon>Eukaryota</taxon>
        <taxon>Fungi</taxon>
        <taxon>Dikarya</taxon>
        <taxon>Ascomycota</taxon>
        <taxon>Pezizomycotina</taxon>
        <taxon>Dothideomycetes</taxon>
        <taxon>Dothideomycetidae</taxon>
        <taxon>Mycosphaerellales</taxon>
        <taxon>Teratosphaeriaceae</taxon>
        <taxon>Acrodontium</taxon>
    </lineage>
</organism>
<dbReference type="PROSITE" id="PS50865">
    <property type="entry name" value="ZF_MYND_2"/>
    <property type="match status" value="1"/>
</dbReference>
<dbReference type="InterPro" id="IPR002893">
    <property type="entry name" value="Znf_MYND"/>
</dbReference>
<gene>
    <name evidence="7" type="ORF">R9X50_00017900</name>
</gene>
<dbReference type="SUPFAM" id="SSF82199">
    <property type="entry name" value="SET domain"/>
    <property type="match status" value="1"/>
</dbReference>
<evidence type="ECO:0000256" key="1">
    <source>
        <dbReference type="ARBA" id="ARBA00022723"/>
    </source>
</evidence>
<dbReference type="Gene3D" id="2.170.270.10">
    <property type="entry name" value="SET domain"/>
    <property type="match status" value="1"/>
</dbReference>
<dbReference type="EMBL" id="CP138580">
    <property type="protein sequence ID" value="WPG97404.1"/>
    <property type="molecule type" value="Genomic_DNA"/>
</dbReference>
<keyword evidence="3" id="KW-0862">Zinc</keyword>
<sequence length="521" mass="58203">MSYSGHVELKSSKITDAGNGVFASKDFAPGDIIISLPRPLVAELENQHLASSCSWCFSHKVAGPTDLPTDSLDIKACTGCRKIKYCSRQCQTKHWKLDHKYDCKVLSDPQRPPLPYGVRATIKLLKRLQLGDAEVRKVLDFQPKIEHLRKYEPSILEDSALMAMGAWKFAGEPRGTNVDLAQTLFLNVMCNTLDLSNALSNMTLGAGFDPILCSINHSCQPNTMLIFNNPHTMVRAIRPISRGEEIFIQYRDPSNPFTVRQAELEEKYFFKCNCSKCEKGSTLQEDTFKKPSENLSSEWCRCADELIARHASTGVDVSRYQIGSSLADRRVSALQAEAFRLSGTHGSGIMESEKALRICLESDMWTLTRQPVPYLLGSFFDNHIGQGPDGLEKALHVGLVKYFILNPALAPQPFDNSRIIDTITLAKVAISWSRSASESSIVQLRQKGCDVGIFIYGLLNEAWAAVPLSFGRNSQFGQAVEMIWKQINEDGQLHDVKMEMVKRTWPVIKAYAETINVLDCL</sequence>
<dbReference type="Pfam" id="PF01753">
    <property type="entry name" value="zf-MYND"/>
    <property type="match status" value="1"/>
</dbReference>
<dbReference type="PANTHER" id="PTHR12197">
    <property type="entry name" value="HISTONE-LYSINE N-METHYLTRANSFERASE SMYD"/>
    <property type="match status" value="1"/>
</dbReference>
<dbReference type="SMART" id="SM00317">
    <property type="entry name" value="SET"/>
    <property type="match status" value="1"/>
</dbReference>
<dbReference type="PANTHER" id="PTHR12197:SF251">
    <property type="entry name" value="EG:BACR7C10.4 PROTEIN"/>
    <property type="match status" value="1"/>
</dbReference>
<reference evidence="7 8" key="1">
    <citation type="submission" date="2023-11" db="EMBL/GenBank/DDBJ databases">
        <title>An acidophilic fungus is an integral part of prey digestion in a carnivorous sundew plant.</title>
        <authorList>
            <person name="Tsai I.J."/>
        </authorList>
    </citation>
    <scope>NUCLEOTIDE SEQUENCE [LARGE SCALE GENOMIC DNA]</scope>
    <source>
        <strain evidence="7">169a</strain>
    </source>
</reference>
<dbReference type="InterPro" id="IPR050869">
    <property type="entry name" value="H3K4_H4K5_MeTrfase"/>
</dbReference>
<keyword evidence="1" id="KW-0479">Metal-binding</keyword>
<feature type="domain" description="SET" evidence="5">
    <location>
        <begin position="5"/>
        <end position="251"/>
    </location>
</feature>
<dbReference type="InterPro" id="IPR046341">
    <property type="entry name" value="SET_dom_sf"/>
</dbReference>
<protein>
    <recommendedName>
        <fullName evidence="9">Suppressor of anucleate metulae protein B</fullName>
    </recommendedName>
</protein>
<dbReference type="Gene3D" id="6.10.140.2220">
    <property type="match status" value="1"/>
</dbReference>
<dbReference type="InterPro" id="IPR001214">
    <property type="entry name" value="SET_dom"/>
</dbReference>
<keyword evidence="8" id="KW-1185">Reference proteome</keyword>
<dbReference type="GO" id="GO:0005634">
    <property type="term" value="C:nucleus"/>
    <property type="evidence" value="ECO:0007669"/>
    <property type="project" value="TreeGrafter"/>
</dbReference>
<evidence type="ECO:0000313" key="8">
    <source>
        <dbReference type="Proteomes" id="UP001303373"/>
    </source>
</evidence>
<evidence type="ECO:0000256" key="4">
    <source>
        <dbReference type="PROSITE-ProRule" id="PRU00134"/>
    </source>
</evidence>
<evidence type="ECO:0000256" key="3">
    <source>
        <dbReference type="ARBA" id="ARBA00022833"/>
    </source>
</evidence>
<dbReference type="Gene3D" id="1.10.220.160">
    <property type="match status" value="1"/>
</dbReference>
<evidence type="ECO:0000256" key="2">
    <source>
        <dbReference type="ARBA" id="ARBA00022771"/>
    </source>
</evidence>
<evidence type="ECO:0000259" key="5">
    <source>
        <dbReference type="PROSITE" id="PS50280"/>
    </source>
</evidence>
<evidence type="ECO:0008006" key="9">
    <source>
        <dbReference type="Google" id="ProtNLM"/>
    </source>
</evidence>
<evidence type="ECO:0000259" key="6">
    <source>
        <dbReference type="PROSITE" id="PS50865"/>
    </source>
</evidence>